<dbReference type="OrthoDB" id="5187715at2"/>
<comment type="caution">
    <text evidence="4">The sequence shown here is derived from an EMBL/GenBank/DDBJ whole genome shotgun (WGS) entry which is preliminary data.</text>
</comment>
<dbReference type="Proteomes" id="UP000288607">
    <property type="component" value="Unassembled WGS sequence"/>
</dbReference>
<accession>A0A430FI73</accession>
<keyword evidence="5" id="KW-1185">Reference proteome</keyword>
<feature type="transmembrane region" description="Helical" evidence="3">
    <location>
        <begin position="58"/>
        <end position="81"/>
    </location>
</feature>
<sequence length="231" mass="23852">MNKPGVTSTPRGGKGAKTVKGTGKVGKTSKAAKATNRKPASKGKTGVSTRSSTMPLTFFIAVIIVILGSIQLLSTFHTYALNLAELNSLRNQEAALVAKKAELENDIKRWDDDAYVTAQARERLGFVFPGERSVRVLHPEAVTGGAATGNDKTSTATTEQTKPWYKDLFSSLSKADEGTSKNDSKNASGSQSAESNGTAGGTGSASTGSATSGSNTGGSTGTESNNTKEGQ</sequence>
<gene>
    <name evidence="4" type="ORF">D2E23_0311</name>
</gene>
<feature type="region of interest" description="Disordered" evidence="2">
    <location>
        <begin position="1"/>
        <end position="50"/>
    </location>
</feature>
<evidence type="ECO:0000256" key="3">
    <source>
        <dbReference type="SAM" id="Phobius"/>
    </source>
</evidence>
<feature type="coiled-coil region" evidence="1">
    <location>
        <begin position="86"/>
        <end position="113"/>
    </location>
</feature>
<evidence type="ECO:0000256" key="1">
    <source>
        <dbReference type="SAM" id="Coils"/>
    </source>
</evidence>
<evidence type="ECO:0000256" key="2">
    <source>
        <dbReference type="SAM" id="MobiDB-lite"/>
    </source>
</evidence>
<keyword evidence="1" id="KW-0175">Coiled coil</keyword>
<feature type="compositionally biased region" description="Basic and acidic residues" evidence="2">
    <location>
        <begin position="174"/>
        <end position="184"/>
    </location>
</feature>
<feature type="compositionally biased region" description="Low complexity" evidence="2">
    <location>
        <begin position="204"/>
        <end position="214"/>
    </location>
</feature>
<feature type="compositionally biased region" description="Low complexity" evidence="2">
    <location>
        <begin position="16"/>
        <end position="34"/>
    </location>
</feature>
<dbReference type="InterPro" id="IPR007060">
    <property type="entry name" value="FtsL/DivIC"/>
</dbReference>
<dbReference type="EMBL" id="QXGJ01000001">
    <property type="protein sequence ID" value="RSX52583.1"/>
    <property type="molecule type" value="Genomic_DNA"/>
</dbReference>
<feature type="compositionally biased region" description="Polar residues" evidence="2">
    <location>
        <begin position="150"/>
        <end position="161"/>
    </location>
</feature>
<proteinExistence type="predicted"/>
<dbReference type="AlphaFoldDB" id="A0A430FI73"/>
<reference evidence="4 5" key="1">
    <citation type="submission" date="2018-09" db="EMBL/GenBank/DDBJ databases">
        <title>Characterization of the phylogenetic diversity of five novel species belonging to the genus Bifidobacterium.</title>
        <authorList>
            <person name="Lugli G.A."/>
            <person name="Duranti S."/>
            <person name="Milani C."/>
        </authorList>
    </citation>
    <scope>NUCLEOTIDE SEQUENCE [LARGE SCALE GENOMIC DNA]</scope>
    <source>
        <strain evidence="4 5">2028B</strain>
    </source>
</reference>
<feature type="region of interest" description="Disordered" evidence="2">
    <location>
        <begin position="140"/>
        <end position="231"/>
    </location>
</feature>
<protein>
    <submittedName>
        <fullName evidence="4">Septum formation initiator</fullName>
    </submittedName>
</protein>
<keyword evidence="3" id="KW-1133">Transmembrane helix</keyword>
<feature type="compositionally biased region" description="Polar residues" evidence="2">
    <location>
        <begin position="1"/>
        <end position="10"/>
    </location>
</feature>
<dbReference type="Pfam" id="PF04977">
    <property type="entry name" value="DivIC"/>
    <property type="match status" value="1"/>
</dbReference>
<name>A0A430FI73_9BIFI</name>
<keyword evidence="3" id="KW-0472">Membrane</keyword>
<feature type="compositionally biased region" description="Low complexity" evidence="2">
    <location>
        <begin position="221"/>
        <end position="231"/>
    </location>
</feature>
<evidence type="ECO:0000313" key="5">
    <source>
        <dbReference type="Proteomes" id="UP000288607"/>
    </source>
</evidence>
<keyword evidence="3" id="KW-0812">Transmembrane</keyword>
<dbReference type="RefSeq" id="WP_126029241.1">
    <property type="nucleotide sequence ID" value="NZ_JAFEJY010000001.1"/>
</dbReference>
<organism evidence="4 5">
    <name type="scientific">Bifidobacterium callimiconis</name>
    <dbReference type="NCBI Taxonomy" id="2306973"/>
    <lineage>
        <taxon>Bacteria</taxon>
        <taxon>Bacillati</taxon>
        <taxon>Actinomycetota</taxon>
        <taxon>Actinomycetes</taxon>
        <taxon>Bifidobacteriales</taxon>
        <taxon>Bifidobacteriaceae</taxon>
        <taxon>Bifidobacterium</taxon>
    </lineage>
</organism>
<evidence type="ECO:0000313" key="4">
    <source>
        <dbReference type="EMBL" id="RSX52583.1"/>
    </source>
</evidence>